<proteinExistence type="predicted"/>
<dbReference type="EMBL" id="JBCHKQ010000002">
    <property type="protein sequence ID" value="MEM5947998.1"/>
    <property type="molecule type" value="Genomic_DNA"/>
</dbReference>
<keyword evidence="1" id="KW-0802">TPR repeat</keyword>
<reference evidence="4 5" key="1">
    <citation type="submission" date="2024-03" db="EMBL/GenBank/DDBJ databases">
        <title>Ignisphaera cupida sp. nov., a hyperthermophilic hydrolytic archaeon from a hot spring of Kamchatka, and proposal of Ignisphaeraceae fam. nov.</title>
        <authorList>
            <person name="Podosokorskaya O.A."/>
            <person name="Elcheninov A.G."/>
            <person name="Maltseva A.I."/>
            <person name="Zayulina K.S."/>
            <person name="Novikov A."/>
            <person name="Merkel A.Y."/>
        </authorList>
    </citation>
    <scope>NUCLEOTIDE SEQUENCE [LARGE SCALE GENOMIC DNA]</scope>
    <source>
        <strain evidence="4 5">38H-sp</strain>
    </source>
</reference>
<dbReference type="Pfam" id="PF13181">
    <property type="entry name" value="TPR_8"/>
    <property type="match status" value="1"/>
</dbReference>
<dbReference type="Pfam" id="PF13414">
    <property type="entry name" value="TPR_11"/>
    <property type="match status" value="1"/>
</dbReference>
<dbReference type="Proteomes" id="UP001466331">
    <property type="component" value="Unassembled WGS sequence"/>
</dbReference>
<sequence>MDEIKTEKMKKDDKTKKMLFISIGIVFFLLLVGGIAFLIVDAKNAERHNAMVLAKEYAEQNEYQRALDILDALLLKNPGDKEVRELKDKILEEKKAYEEDLRKKELDELARQQERLNSSLSQLSQSLSQNANNQAESLADKQRQAEEEARRRAEEEKRKEEERLAKLSEEERKKEEMIKALIKEGTEALEEQQYVAARQKFSDVLGIDLQDSIKESEHHATALAYTAESFYEEGDVKGAVEKAQEAIDTNKNVWQSYYVLGKIYSDNKNYESAEEQFKKALALNPQSAESLYELGKVQYMMGLSKQRSNPTLSKQKFNDARLSFSRCLEIMPSWINAHYNLALTYEKLSDRAMAKKEFLSVIALDPQNTGALLKLGEYLRDEGKYKESETYYKRIIAYSPDEYRALRGLGLTYYYAGDPVNAEKMLKKAISTEKGADDTVSFYNLALVLIEQDKSQDALTYAQKAVEKSPKVPEYQYTLGLAAYNIKAYSVAEAAFNNAIELNPSYVKPRIQLGIMYQDKGDYDKALSYLLDAYKIEPKSFEVNNNLGNLYARKKLYSESIKHYKAAIEANPADTLVRYNLALAHMDAKDLDSAAQVLEDLIKIDSTYWDAYYQLGKILISLGEKDGAKKILSTLLTKKPDYDKKAEIESLLSGL</sequence>
<feature type="repeat" description="TPR" evidence="1">
    <location>
        <begin position="507"/>
        <end position="540"/>
    </location>
</feature>
<feature type="repeat" description="TPR" evidence="1">
    <location>
        <begin position="369"/>
        <end position="402"/>
    </location>
</feature>
<feature type="compositionally biased region" description="Basic and acidic residues" evidence="2">
    <location>
        <begin position="138"/>
        <end position="170"/>
    </location>
</feature>
<feature type="compositionally biased region" description="Low complexity" evidence="2">
    <location>
        <begin position="120"/>
        <end position="137"/>
    </location>
</feature>
<organism evidence="4 5">
    <name type="scientific">Rarispira pelagica</name>
    <dbReference type="NCBI Taxonomy" id="3141764"/>
    <lineage>
        <taxon>Bacteria</taxon>
        <taxon>Pseudomonadati</taxon>
        <taxon>Spirochaetota</taxon>
        <taxon>Spirochaetia</taxon>
        <taxon>Winmispirales</taxon>
        <taxon>Winmispiraceae</taxon>
        <taxon>Rarispira</taxon>
    </lineage>
</organism>
<keyword evidence="3" id="KW-0472">Membrane</keyword>
<feature type="repeat" description="TPR" evidence="1">
    <location>
        <begin position="473"/>
        <end position="506"/>
    </location>
</feature>
<dbReference type="RefSeq" id="WP_420069444.1">
    <property type="nucleotide sequence ID" value="NZ_JBCHKQ010000002.1"/>
</dbReference>
<keyword evidence="3" id="KW-1133">Transmembrane helix</keyword>
<evidence type="ECO:0000256" key="3">
    <source>
        <dbReference type="SAM" id="Phobius"/>
    </source>
</evidence>
<dbReference type="InterPro" id="IPR019734">
    <property type="entry name" value="TPR_rpt"/>
</dbReference>
<evidence type="ECO:0000256" key="1">
    <source>
        <dbReference type="PROSITE-ProRule" id="PRU00339"/>
    </source>
</evidence>
<keyword evidence="3" id="KW-0812">Transmembrane</keyword>
<feature type="transmembrane region" description="Helical" evidence="3">
    <location>
        <begin position="20"/>
        <end position="40"/>
    </location>
</feature>
<evidence type="ECO:0000313" key="4">
    <source>
        <dbReference type="EMBL" id="MEM5947998.1"/>
    </source>
</evidence>
<evidence type="ECO:0000313" key="5">
    <source>
        <dbReference type="Proteomes" id="UP001466331"/>
    </source>
</evidence>
<feature type="region of interest" description="Disordered" evidence="2">
    <location>
        <begin position="120"/>
        <end position="170"/>
    </location>
</feature>
<dbReference type="Pfam" id="PF13432">
    <property type="entry name" value="TPR_16"/>
    <property type="match status" value="3"/>
</dbReference>
<evidence type="ECO:0000256" key="2">
    <source>
        <dbReference type="SAM" id="MobiDB-lite"/>
    </source>
</evidence>
<dbReference type="InterPro" id="IPR011990">
    <property type="entry name" value="TPR-like_helical_dom_sf"/>
</dbReference>
<dbReference type="PANTHER" id="PTHR44395">
    <property type="match status" value="1"/>
</dbReference>
<dbReference type="PROSITE" id="PS50293">
    <property type="entry name" value="TPR_REGION"/>
    <property type="match status" value="1"/>
</dbReference>
<dbReference type="PROSITE" id="PS50005">
    <property type="entry name" value="TPR"/>
    <property type="match status" value="6"/>
</dbReference>
<dbReference type="SUPFAM" id="SSF48452">
    <property type="entry name" value="TPR-like"/>
    <property type="match status" value="3"/>
</dbReference>
<feature type="repeat" description="TPR" evidence="1">
    <location>
        <begin position="254"/>
        <end position="287"/>
    </location>
</feature>
<dbReference type="PANTHER" id="PTHR44395:SF1">
    <property type="entry name" value="PROTEIN O-MANNOSYL-TRANSFERASE TMTC3"/>
    <property type="match status" value="1"/>
</dbReference>
<protein>
    <submittedName>
        <fullName evidence="4">Tetratricopeptide repeat protein</fullName>
    </submittedName>
</protein>
<name>A0ABU9UBG9_9SPIR</name>
<feature type="repeat" description="TPR" evidence="1">
    <location>
        <begin position="335"/>
        <end position="368"/>
    </location>
</feature>
<accession>A0ABU9UBG9</accession>
<dbReference type="Pfam" id="PF14559">
    <property type="entry name" value="TPR_19"/>
    <property type="match status" value="1"/>
</dbReference>
<keyword evidence="5" id="KW-1185">Reference proteome</keyword>
<gene>
    <name evidence="4" type="ORF">WKV44_05540</name>
</gene>
<feature type="repeat" description="TPR" evidence="1">
    <location>
        <begin position="541"/>
        <end position="574"/>
    </location>
</feature>
<dbReference type="Gene3D" id="1.25.40.10">
    <property type="entry name" value="Tetratricopeptide repeat domain"/>
    <property type="match status" value="3"/>
</dbReference>
<comment type="caution">
    <text evidence="4">The sequence shown here is derived from an EMBL/GenBank/DDBJ whole genome shotgun (WGS) entry which is preliminary data.</text>
</comment>
<dbReference type="SMART" id="SM00028">
    <property type="entry name" value="TPR"/>
    <property type="match status" value="14"/>
</dbReference>